<dbReference type="KEGG" id="psl:Psta_4299"/>
<accession>D2R4Y5</accession>
<dbReference type="OrthoDB" id="278041at2"/>
<proteinExistence type="predicted"/>
<dbReference type="AlphaFoldDB" id="D2R4Y5"/>
<evidence type="ECO:0000313" key="2">
    <source>
        <dbReference type="Proteomes" id="UP000001887"/>
    </source>
</evidence>
<dbReference type="PROSITE" id="PS51257">
    <property type="entry name" value="PROKAR_LIPOPROTEIN"/>
    <property type="match status" value="1"/>
</dbReference>
<protein>
    <recommendedName>
        <fullName evidence="3">Carboxypeptidase regulatory-like domain-containing protein</fullName>
    </recommendedName>
</protein>
<dbReference type="HOGENOM" id="CLU_113730_1_2_0"/>
<evidence type="ECO:0008006" key="3">
    <source>
        <dbReference type="Google" id="ProtNLM"/>
    </source>
</evidence>
<dbReference type="Proteomes" id="UP000001887">
    <property type="component" value="Chromosome"/>
</dbReference>
<keyword evidence="2" id="KW-1185">Reference proteome</keyword>
<gene>
    <name evidence="1" type="ordered locus">Psta_4299</name>
</gene>
<dbReference type="EMBL" id="CP001848">
    <property type="protein sequence ID" value="ADB18947.1"/>
    <property type="molecule type" value="Genomic_DNA"/>
</dbReference>
<dbReference type="STRING" id="530564.Psta_4299"/>
<reference evidence="1 2" key="1">
    <citation type="journal article" date="2009" name="Stand. Genomic Sci.">
        <title>Complete genome sequence of Pirellula staleyi type strain (ATCC 27377).</title>
        <authorList>
            <person name="Clum A."/>
            <person name="Tindall B.J."/>
            <person name="Sikorski J."/>
            <person name="Ivanova N."/>
            <person name="Mavrommatis K."/>
            <person name="Lucas S."/>
            <person name="Glavina del Rio T."/>
            <person name="Nolan M."/>
            <person name="Chen F."/>
            <person name="Tice H."/>
            <person name="Pitluck S."/>
            <person name="Cheng J.F."/>
            <person name="Chertkov O."/>
            <person name="Brettin T."/>
            <person name="Han C."/>
            <person name="Detter J.C."/>
            <person name="Kuske C."/>
            <person name="Bruce D."/>
            <person name="Goodwin L."/>
            <person name="Ovchinikova G."/>
            <person name="Pati A."/>
            <person name="Mikhailova N."/>
            <person name="Chen A."/>
            <person name="Palaniappan K."/>
            <person name="Land M."/>
            <person name="Hauser L."/>
            <person name="Chang Y.J."/>
            <person name="Jeffries C.D."/>
            <person name="Chain P."/>
            <person name="Rohde M."/>
            <person name="Goker M."/>
            <person name="Bristow J."/>
            <person name="Eisen J.A."/>
            <person name="Markowitz V."/>
            <person name="Hugenholtz P."/>
            <person name="Kyrpides N.C."/>
            <person name="Klenk H.P."/>
            <person name="Lapidus A."/>
        </authorList>
    </citation>
    <scope>NUCLEOTIDE SEQUENCE [LARGE SCALE GENOMIC DNA]</scope>
    <source>
        <strain evidence="2">ATCC 27377 / DSM 6068 / ICPB 4128</strain>
    </source>
</reference>
<evidence type="ECO:0000313" key="1">
    <source>
        <dbReference type="EMBL" id="ADB18947.1"/>
    </source>
</evidence>
<name>D2R4Y5_PIRSD</name>
<organism evidence="1 2">
    <name type="scientific">Pirellula staleyi (strain ATCC 27377 / DSM 6068 / ICPB 4128)</name>
    <name type="common">Pirella staleyi</name>
    <dbReference type="NCBI Taxonomy" id="530564"/>
    <lineage>
        <taxon>Bacteria</taxon>
        <taxon>Pseudomonadati</taxon>
        <taxon>Planctomycetota</taxon>
        <taxon>Planctomycetia</taxon>
        <taxon>Pirellulales</taxon>
        <taxon>Pirellulaceae</taxon>
        <taxon>Pirellula</taxon>
    </lineage>
</organism>
<sequence precursor="true">MTRMVRLFHSMTTRLLHGYFGLWLIGMMLVGCGGGVKAVPVTGVVTLNGQPVVGAGVNFSPADGQGVPSLASTDEQGRFVLMTSTDEVGAMPGRHRVTVYHAQFVNAPTADAQGNLGEAPPQGIQTIWLVPERYSKFDTSGLAVEVAPGMPEVQLQLTSP</sequence>